<comment type="caution">
    <text evidence="2">The sequence shown here is derived from an EMBL/GenBank/DDBJ whole genome shotgun (WGS) entry which is preliminary data.</text>
</comment>
<protein>
    <submittedName>
        <fullName evidence="2">HAD family phosphatase</fullName>
    </submittedName>
</protein>
<dbReference type="Proteomes" id="UP001209486">
    <property type="component" value="Unassembled WGS sequence"/>
</dbReference>
<reference evidence="1 4" key="1">
    <citation type="submission" date="2019-08" db="EMBL/GenBank/DDBJ databases">
        <title>Comparison of rpoB and gyrB Sequences from Mobiluncus Species and Development of a Multiplex PCR Method for Clinical Detection of Mobiluncus curtisii and Mobiluncus mulieris.</title>
        <authorList>
            <person name="Yang L."/>
            <person name="Shen Y."/>
            <person name="Xu G."/>
            <person name="Shu L.-B."/>
            <person name="Hu J."/>
            <person name="Zhang R."/>
            <person name="Wang Y."/>
            <person name="Zhou H.-W."/>
            <person name="Zhang X."/>
        </authorList>
    </citation>
    <scope>NUCLEOTIDE SEQUENCE [LARGE SCALE GENOMIC DNA]</scope>
    <source>
        <strain evidence="1 4">M26</strain>
    </source>
</reference>
<dbReference type="RefSeq" id="WP_169762167.1">
    <property type="nucleotide sequence ID" value="NZ_JABCUS010000003.1"/>
</dbReference>
<accession>A0A7Y0YH10</accession>
<dbReference type="PROSITE" id="PS01229">
    <property type="entry name" value="COF_2"/>
    <property type="match status" value="1"/>
</dbReference>
<dbReference type="InterPro" id="IPR023214">
    <property type="entry name" value="HAD_sf"/>
</dbReference>
<dbReference type="Proteomes" id="UP000575397">
    <property type="component" value="Unassembled WGS sequence"/>
</dbReference>
<dbReference type="InterPro" id="IPR006379">
    <property type="entry name" value="HAD-SF_hydro_IIB"/>
</dbReference>
<dbReference type="Gene3D" id="3.40.50.1000">
    <property type="entry name" value="HAD superfamily/HAD-like"/>
    <property type="match status" value="1"/>
</dbReference>
<evidence type="ECO:0000313" key="2">
    <source>
        <dbReference type="EMBL" id="NMX02655.1"/>
    </source>
</evidence>
<dbReference type="InterPro" id="IPR036412">
    <property type="entry name" value="HAD-like_sf"/>
</dbReference>
<dbReference type="NCBIfam" id="TIGR01484">
    <property type="entry name" value="HAD-SF-IIB"/>
    <property type="match status" value="1"/>
</dbReference>
<dbReference type="Pfam" id="PF08282">
    <property type="entry name" value="Hydrolase_3"/>
    <property type="match status" value="2"/>
</dbReference>
<proteinExistence type="predicted"/>
<evidence type="ECO:0000313" key="3">
    <source>
        <dbReference type="Proteomes" id="UP000575397"/>
    </source>
</evidence>
<dbReference type="GO" id="GO:0016791">
    <property type="term" value="F:phosphatase activity"/>
    <property type="evidence" value="ECO:0007669"/>
    <property type="project" value="TreeGrafter"/>
</dbReference>
<dbReference type="Gene3D" id="3.30.1240.10">
    <property type="match status" value="1"/>
</dbReference>
<dbReference type="GO" id="GO:0005829">
    <property type="term" value="C:cytosol"/>
    <property type="evidence" value="ECO:0007669"/>
    <property type="project" value="TreeGrafter"/>
</dbReference>
<evidence type="ECO:0000313" key="4">
    <source>
        <dbReference type="Proteomes" id="UP001209486"/>
    </source>
</evidence>
<dbReference type="AlphaFoldDB" id="A0A7Y0YH10"/>
<organism evidence="2 3">
    <name type="scientific">Mobiluncus mulieris</name>
    <dbReference type="NCBI Taxonomy" id="2052"/>
    <lineage>
        <taxon>Bacteria</taxon>
        <taxon>Bacillati</taxon>
        <taxon>Actinomycetota</taxon>
        <taxon>Actinomycetes</taxon>
        <taxon>Actinomycetales</taxon>
        <taxon>Actinomycetaceae</taxon>
        <taxon>Mobiluncus</taxon>
    </lineage>
</organism>
<reference evidence="2 3" key="2">
    <citation type="submission" date="2020-04" db="EMBL/GenBank/DDBJ databases">
        <title>Antimicrobial susceptibility and clonality of vaginal-derived multi-drug resistant Mobiluncus isolates in China.</title>
        <authorList>
            <person name="Zhang X."/>
        </authorList>
    </citation>
    <scope>NUCLEOTIDE SEQUENCE [LARGE SCALE GENOMIC DNA]</scope>
    <source>
        <strain evidence="2 3">12</strain>
    </source>
</reference>
<dbReference type="GO" id="GO:0000287">
    <property type="term" value="F:magnesium ion binding"/>
    <property type="evidence" value="ECO:0007669"/>
    <property type="project" value="TreeGrafter"/>
</dbReference>
<dbReference type="EMBL" id="VSZY01000007">
    <property type="protein sequence ID" value="MCU9968898.1"/>
    <property type="molecule type" value="Genomic_DNA"/>
</dbReference>
<name>A0A7Y0YH10_9ACTO</name>
<dbReference type="PANTHER" id="PTHR10000:SF8">
    <property type="entry name" value="HAD SUPERFAMILY HYDROLASE-LIKE, TYPE 3"/>
    <property type="match status" value="1"/>
</dbReference>
<dbReference type="SUPFAM" id="SSF56784">
    <property type="entry name" value="HAD-like"/>
    <property type="match status" value="1"/>
</dbReference>
<dbReference type="PANTHER" id="PTHR10000">
    <property type="entry name" value="PHOSPHOSERINE PHOSPHATASE"/>
    <property type="match status" value="1"/>
</dbReference>
<sequence length="300" mass="31906">MGSYASMVRFHEGKLRNLRLPSAPSSLLLALDIDGTILEEGHPLSERLVQNVQYLRRVGVHICITTGRSVPATVPIVQQLGLGNTWIVSANGSLIGRYSTDTGYVLTNQYTFPVHEVLARVLDAMPDALIGVEDSPAGFRVLRPFPPGELRETIAVQSLEELGAKPVSRVVVRNPLMNNEEFATAVAKINLSGVQSAIGWRAWLDINPPGTSKAKGLQIVCKNLGVDSRHTLAIGDGANDIPLLQFVAYGVAMGNANPAVKHAADSTTLAVEDDGAAAVLEAICAILPGETVFESPSIAD</sequence>
<dbReference type="EMBL" id="JABCUS010000003">
    <property type="protein sequence ID" value="NMX02655.1"/>
    <property type="molecule type" value="Genomic_DNA"/>
</dbReference>
<evidence type="ECO:0000313" key="1">
    <source>
        <dbReference type="EMBL" id="MCU9968898.1"/>
    </source>
</evidence>
<gene>
    <name evidence="1" type="ORF">FYZ43_05690</name>
    <name evidence="2" type="ORF">HHJ77_01575</name>
</gene>